<evidence type="ECO:0000313" key="1">
    <source>
        <dbReference type="EMBL" id="KZV51304.1"/>
    </source>
</evidence>
<keyword evidence="2" id="KW-1185">Reference proteome</keyword>
<dbReference type="AlphaFoldDB" id="A0A2Z7D2Q0"/>
<reference evidence="1 2" key="1">
    <citation type="journal article" date="2015" name="Proc. Natl. Acad. Sci. U.S.A.">
        <title>The resurrection genome of Boea hygrometrica: A blueprint for survival of dehydration.</title>
        <authorList>
            <person name="Xiao L."/>
            <person name="Yang G."/>
            <person name="Zhang L."/>
            <person name="Yang X."/>
            <person name="Zhao S."/>
            <person name="Ji Z."/>
            <person name="Zhou Q."/>
            <person name="Hu M."/>
            <person name="Wang Y."/>
            <person name="Chen M."/>
            <person name="Xu Y."/>
            <person name="Jin H."/>
            <person name="Xiao X."/>
            <person name="Hu G."/>
            <person name="Bao F."/>
            <person name="Hu Y."/>
            <person name="Wan P."/>
            <person name="Li L."/>
            <person name="Deng X."/>
            <person name="Kuang T."/>
            <person name="Xiang C."/>
            <person name="Zhu J.K."/>
            <person name="Oliver M.J."/>
            <person name="He Y."/>
        </authorList>
    </citation>
    <scope>NUCLEOTIDE SEQUENCE [LARGE SCALE GENOMIC DNA]</scope>
    <source>
        <strain evidence="2">cv. XS01</strain>
    </source>
</reference>
<evidence type="ECO:0000313" key="2">
    <source>
        <dbReference type="Proteomes" id="UP000250235"/>
    </source>
</evidence>
<accession>A0A2Z7D2Q0</accession>
<sequence>MGTPSCFFPFLPDDLEPSGVKQGCFPASSSPQLQDTNRKFFTKASTNLRLTVPIEPIIVCL</sequence>
<dbReference type="EMBL" id="KQ991764">
    <property type="protein sequence ID" value="KZV51304.1"/>
    <property type="molecule type" value="Genomic_DNA"/>
</dbReference>
<proteinExistence type="predicted"/>
<gene>
    <name evidence="1" type="ORF">F511_17542</name>
</gene>
<organism evidence="1 2">
    <name type="scientific">Dorcoceras hygrometricum</name>
    <dbReference type="NCBI Taxonomy" id="472368"/>
    <lineage>
        <taxon>Eukaryota</taxon>
        <taxon>Viridiplantae</taxon>
        <taxon>Streptophyta</taxon>
        <taxon>Embryophyta</taxon>
        <taxon>Tracheophyta</taxon>
        <taxon>Spermatophyta</taxon>
        <taxon>Magnoliopsida</taxon>
        <taxon>eudicotyledons</taxon>
        <taxon>Gunneridae</taxon>
        <taxon>Pentapetalae</taxon>
        <taxon>asterids</taxon>
        <taxon>lamiids</taxon>
        <taxon>Lamiales</taxon>
        <taxon>Gesneriaceae</taxon>
        <taxon>Didymocarpoideae</taxon>
        <taxon>Trichosporeae</taxon>
        <taxon>Loxocarpinae</taxon>
        <taxon>Dorcoceras</taxon>
    </lineage>
</organism>
<name>A0A2Z7D2Q0_9LAMI</name>
<protein>
    <submittedName>
        <fullName evidence="1">Uncharacterized protein</fullName>
    </submittedName>
</protein>
<dbReference type="Proteomes" id="UP000250235">
    <property type="component" value="Unassembled WGS sequence"/>
</dbReference>